<gene>
    <name evidence="5" type="ORF">AK829_00420</name>
</gene>
<dbReference type="InterPro" id="IPR020845">
    <property type="entry name" value="AMP-binding_CS"/>
</dbReference>
<evidence type="ECO:0000313" key="6">
    <source>
        <dbReference type="Proteomes" id="UP000060016"/>
    </source>
</evidence>
<dbReference type="PANTHER" id="PTHR24096">
    <property type="entry name" value="LONG-CHAIN-FATTY-ACID--COA LIGASE"/>
    <property type="match status" value="1"/>
</dbReference>
<comment type="similarity">
    <text evidence="1">Belongs to the ATP-dependent AMP-binding enzyme family.</text>
</comment>
<feature type="domain" description="AMP-dependent synthetase/ligase" evidence="3">
    <location>
        <begin position="28"/>
        <end position="102"/>
    </location>
</feature>
<evidence type="ECO:0000256" key="1">
    <source>
        <dbReference type="ARBA" id="ARBA00006432"/>
    </source>
</evidence>
<reference evidence="5 6" key="1">
    <citation type="submission" date="2015-08" db="EMBL/GenBank/DDBJ databases">
        <authorList>
            <person name="Babu N.S."/>
            <person name="Beckwith C.J."/>
            <person name="Beseler K.G."/>
            <person name="Brison A."/>
            <person name="Carone J.V."/>
            <person name="Caskin T.P."/>
            <person name="Diamond M."/>
            <person name="Durham M.E."/>
            <person name="Foxe J.M."/>
            <person name="Go M."/>
            <person name="Henderson B.A."/>
            <person name="Jones I.B."/>
            <person name="McGettigan J.A."/>
            <person name="Micheletti S.J."/>
            <person name="Nasrallah M.E."/>
            <person name="Ortiz D."/>
            <person name="Piller C.R."/>
            <person name="Privatt S.R."/>
            <person name="Schneider S.L."/>
            <person name="Sharp S."/>
            <person name="Smith T.C."/>
            <person name="Stanton J.D."/>
            <person name="Ullery H.E."/>
            <person name="Wilson R.J."/>
            <person name="Serrano M.G."/>
            <person name="Buck G."/>
            <person name="Lee V."/>
            <person name="Wang Y."/>
            <person name="Carvalho R."/>
            <person name="Voegtly L."/>
            <person name="Shi R."/>
            <person name="Duckworth R."/>
            <person name="Johnson A."/>
            <person name="Loviza R."/>
            <person name="Walstead R."/>
            <person name="Shah Z."/>
            <person name="Kiflezghi M."/>
            <person name="Wade K."/>
            <person name="Ball S.L."/>
            <person name="Bradley K.W."/>
            <person name="Asai D.J."/>
            <person name="Bowman C.A."/>
            <person name="Russell D.A."/>
            <person name="Pope W.H."/>
            <person name="Jacobs-Sera D."/>
            <person name="Hendrix R.W."/>
            <person name="Hatfull G.F."/>
        </authorList>
    </citation>
    <scope>NUCLEOTIDE SEQUENCE [LARGE SCALE GENOMIC DNA]</scope>
    <source>
        <strain evidence="5 6">PUDD_83A45</strain>
    </source>
</reference>
<protein>
    <recommendedName>
        <fullName evidence="7">Acyl-CoA synthetase</fullName>
    </recommendedName>
</protein>
<dbReference type="Gene3D" id="3.30.300.30">
    <property type="match status" value="1"/>
</dbReference>
<feature type="domain" description="AMP-dependent synthetase/ligase" evidence="3">
    <location>
        <begin position="129"/>
        <end position="346"/>
    </location>
</feature>
<dbReference type="GO" id="GO:0016405">
    <property type="term" value="F:CoA-ligase activity"/>
    <property type="evidence" value="ECO:0007669"/>
    <property type="project" value="TreeGrafter"/>
</dbReference>
<dbReference type="AlphaFoldDB" id="A0A0K1RE86"/>
<dbReference type="PANTHER" id="PTHR24096:SF149">
    <property type="entry name" value="AMP-BINDING DOMAIN-CONTAINING PROTEIN-RELATED"/>
    <property type="match status" value="1"/>
</dbReference>
<dbReference type="InterPro" id="IPR025110">
    <property type="entry name" value="AMP-bd_C"/>
</dbReference>
<dbReference type="RefSeq" id="WP_052206278.1">
    <property type="nucleotide sequence ID" value="NZ_CP012342.1"/>
</dbReference>
<dbReference type="PROSITE" id="PS00455">
    <property type="entry name" value="AMP_BINDING"/>
    <property type="match status" value="1"/>
</dbReference>
<evidence type="ECO:0000313" key="5">
    <source>
        <dbReference type="EMBL" id="AKV59745.1"/>
    </source>
</evidence>
<dbReference type="InterPro" id="IPR042099">
    <property type="entry name" value="ANL_N_sf"/>
</dbReference>
<dbReference type="Pfam" id="PF13193">
    <property type="entry name" value="AMP-binding_C"/>
    <property type="match status" value="1"/>
</dbReference>
<evidence type="ECO:0000259" key="3">
    <source>
        <dbReference type="Pfam" id="PF00501"/>
    </source>
</evidence>
<dbReference type="Pfam" id="PF00501">
    <property type="entry name" value="AMP-binding"/>
    <property type="match status" value="2"/>
</dbReference>
<sequence>MQYRSPLPDITLPNTDVFTSVLGDLRNDADLPAITEVDTGRTVTYGELAARVEALAATIAPGEVIALRQPNSIDFAVGLLAILRAGSTVTLIGALLLDDEASTLKRLSHTTGELTLNEIQHGIQSPTAGEYTPPLIDPQSIAAVPFSSGTTGLPKAVELTHAAITANAAQFGTALRASGIEAQTRTFAPLPFTHIYGLNTLLLASLRARHHIHTTRRFSFEEMVSTHAKHGIELTFIAPPIARLLAKQEFDAAAFAASRFMVCGAASLDEELARSVERKLDTTILQGYGTTESAPVTHVGIAGKSTPGSIGFAVPNTQFRIVDLDTGEDAKTGQLLIRGPQLMRGYRDQPPLGPGDWLHTGDLARLRDNGTVDIIDRVKDIFKYHGYQISPAELEAVLLTHPQVADAAVAGRKTDDGEEVPWGFVVWRGASQSKKALIAWMAERVAPYKKLRGITVIDEIPRNAAGKILRRNLPL</sequence>
<dbReference type="InterPro" id="IPR045851">
    <property type="entry name" value="AMP-bd_C_sf"/>
</dbReference>
<accession>A0A0K1RE86</accession>
<dbReference type="KEGG" id="crie:AK829_00420"/>
<dbReference type="STRING" id="156976.AK829_00420"/>
<feature type="domain" description="AMP-binding enzyme C-terminal" evidence="4">
    <location>
        <begin position="393"/>
        <end position="467"/>
    </location>
</feature>
<evidence type="ECO:0000259" key="4">
    <source>
        <dbReference type="Pfam" id="PF13193"/>
    </source>
</evidence>
<evidence type="ECO:0008006" key="7">
    <source>
        <dbReference type="Google" id="ProtNLM"/>
    </source>
</evidence>
<keyword evidence="2" id="KW-0436">Ligase</keyword>
<dbReference type="SUPFAM" id="SSF56801">
    <property type="entry name" value="Acetyl-CoA synthetase-like"/>
    <property type="match status" value="1"/>
</dbReference>
<organism evidence="5 6">
    <name type="scientific">Corynebacterium riegelii</name>
    <dbReference type="NCBI Taxonomy" id="156976"/>
    <lineage>
        <taxon>Bacteria</taxon>
        <taxon>Bacillati</taxon>
        <taxon>Actinomycetota</taxon>
        <taxon>Actinomycetes</taxon>
        <taxon>Mycobacteriales</taxon>
        <taxon>Corynebacteriaceae</taxon>
        <taxon>Corynebacterium</taxon>
    </lineage>
</organism>
<dbReference type="Gene3D" id="3.40.50.12780">
    <property type="entry name" value="N-terminal domain of ligase-like"/>
    <property type="match status" value="1"/>
</dbReference>
<dbReference type="InterPro" id="IPR000873">
    <property type="entry name" value="AMP-dep_synth/lig_dom"/>
</dbReference>
<keyword evidence="6" id="KW-1185">Reference proteome</keyword>
<evidence type="ECO:0000256" key="2">
    <source>
        <dbReference type="ARBA" id="ARBA00022598"/>
    </source>
</evidence>
<proteinExistence type="inferred from homology"/>
<dbReference type="PATRIC" id="fig|156976.3.peg.76"/>
<dbReference type="Proteomes" id="UP000060016">
    <property type="component" value="Chromosome"/>
</dbReference>
<name>A0A0K1RE86_9CORY</name>
<dbReference type="EMBL" id="CP012342">
    <property type="protein sequence ID" value="AKV59745.1"/>
    <property type="molecule type" value="Genomic_DNA"/>
</dbReference>